<dbReference type="RefSeq" id="WP_073117713.1">
    <property type="nucleotide sequence ID" value="NZ_BMEN01000005.1"/>
</dbReference>
<dbReference type="Proteomes" id="UP000184109">
    <property type="component" value="Unassembled WGS sequence"/>
</dbReference>
<dbReference type="PANTHER" id="PTHR40050">
    <property type="entry name" value="INNER SPORE COAT PROTEIN H"/>
    <property type="match status" value="1"/>
</dbReference>
<dbReference type="Pfam" id="PF08757">
    <property type="entry name" value="CotH"/>
    <property type="match status" value="1"/>
</dbReference>
<evidence type="ECO:0000313" key="1">
    <source>
        <dbReference type="EMBL" id="SHH32591.1"/>
    </source>
</evidence>
<keyword evidence="2" id="KW-1185">Reference proteome</keyword>
<name>A0A1M5S2E0_9FLAO</name>
<accession>A0A1M5S2E0</accession>
<dbReference type="STRING" id="1195760.SAMN05444281_0090"/>
<protein>
    <submittedName>
        <fullName evidence="1">CotH protein</fullName>
    </submittedName>
</protein>
<dbReference type="OrthoDB" id="3235126at2"/>
<proteinExistence type="predicted"/>
<dbReference type="EMBL" id="FQXQ01000001">
    <property type="protein sequence ID" value="SHH32591.1"/>
    <property type="molecule type" value="Genomic_DNA"/>
</dbReference>
<dbReference type="AlphaFoldDB" id="A0A1M5S2E0"/>
<evidence type="ECO:0000313" key="2">
    <source>
        <dbReference type="Proteomes" id="UP000184109"/>
    </source>
</evidence>
<reference evidence="2" key="1">
    <citation type="submission" date="2016-11" db="EMBL/GenBank/DDBJ databases">
        <authorList>
            <person name="Varghese N."/>
            <person name="Submissions S."/>
        </authorList>
    </citation>
    <scope>NUCLEOTIDE SEQUENCE [LARGE SCALE GENOMIC DNA]</scope>
    <source>
        <strain evidence="2">DSM 100572</strain>
    </source>
</reference>
<organism evidence="1 2">
    <name type="scientific">Wenyingzhuangia marina</name>
    <dbReference type="NCBI Taxonomy" id="1195760"/>
    <lineage>
        <taxon>Bacteria</taxon>
        <taxon>Pseudomonadati</taxon>
        <taxon>Bacteroidota</taxon>
        <taxon>Flavobacteriia</taxon>
        <taxon>Flavobacteriales</taxon>
        <taxon>Flavobacteriaceae</taxon>
        <taxon>Wenyingzhuangia</taxon>
    </lineage>
</organism>
<gene>
    <name evidence="1" type="ORF">SAMN05444281_0090</name>
</gene>
<sequence length="455" mass="52445">MNIKIKNTQSVWLILIILLLIVSCREVEVIPNKDIQEWTFETHSDLNGVNYDVVFPKDIVNRIDIVFSPSEYKTIRSNLAKLITEADGPNDLTDNKPIYSPCDLYFNGTEWYHVGIRYKGNSSLYGANNNGNEKLPLRLKFDAFEDEYPEIKNQRFYGFQHLSLGSNYNDPSFMREKIATELFRDFGVPAVKTAFYEVYVDEGTGTPVYNGLYTLDEVVFDTMLNSVFGSNTGNCYKPNGSGSMFSLNEFTLSDFEKKTNEEIADFSDIEELYEVLHSPLRTSDVEAWKANLERVFDVQGFLKYLAVNNTIQNWDTYGNMRHNYYLYHDPADGLIKWIVWDNNEAFQGGAAQLQAVSLSMSEVSSDWPLISFLIDVDSYEQDYKAYLRDFVENYYNPARMEIIFDNYYNLILSGVTSETSKYTSLFAGSDDFETAVKKMKEFCVSRNEAIMLYLN</sequence>
<dbReference type="InterPro" id="IPR014867">
    <property type="entry name" value="Spore_coat_CotH_CotH2/3/7"/>
</dbReference>
<dbReference type="PROSITE" id="PS51257">
    <property type="entry name" value="PROKAR_LIPOPROTEIN"/>
    <property type="match status" value="1"/>
</dbReference>
<dbReference type="PANTHER" id="PTHR40050:SF1">
    <property type="entry name" value="INNER SPORE COAT PROTEIN H"/>
    <property type="match status" value="1"/>
</dbReference>